<sequence length="413" mass="45271">MKGIVSGAISLPGSSSKDKPPSASEDATQSTGAAASAAPVQRAPSNEDFSRARSEASSAGVAMSPNDKDLPRPPIRGTSVASTAHTDATSEPPPSAPPSESASRREGSEAPSVAAAAAPPAADSLTIKKMEAKHNASMRDLERRLIQAEGTISDMSRESKLLREQLFDRDGPKSVQHLVNLQREAMHLRVELDKERDSVAYHRTAHMQALEEVARLKKKFDTHGDHRALLEAKQTLLQQVADLIRSKTQLELRVSELEDSQLCLDKDEAQLNAAKRQGHVSSSLFVHCRRATLCDKCRDMISVLEQRLEFEASIRVNSFRQRDLVEDIVPPMLSQKWHRDPTSYVAPVVSGTVPGTHRSVPSAPETVYGQSPSWRGAKGWRMLRSLDGGIVYHNIITNQSTLERPAELYPDIF</sequence>
<organism evidence="3 4">
    <name type="scientific">Bodo saltans</name>
    <name type="common">Flagellated protozoan</name>
    <dbReference type="NCBI Taxonomy" id="75058"/>
    <lineage>
        <taxon>Eukaryota</taxon>
        <taxon>Discoba</taxon>
        <taxon>Euglenozoa</taxon>
        <taxon>Kinetoplastea</taxon>
        <taxon>Metakinetoplastina</taxon>
        <taxon>Eubodonida</taxon>
        <taxon>Bodonidae</taxon>
        <taxon>Bodo</taxon>
    </lineage>
</organism>
<feature type="region of interest" description="Disordered" evidence="2">
    <location>
        <begin position="1"/>
        <end position="126"/>
    </location>
</feature>
<dbReference type="VEuPathDB" id="TriTrypDB:BSAL_32015"/>
<keyword evidence="4" id="KW-1185">Reference proteome</keyword>
<dbReference type="Proteomes" id="UP000051952">
    <property type="component" value="Unassembled WGS sequence"/>
</dbReference>
<keyword evidence="1" id="KW-0175">Coiled coil</keyword>
<feature type="compositionally biased region" description="Low complexity" evidence="2">
    <location>
        <begin position="109"/>
        <end position="122"/>
    </location>
</feature>
<evidence type="ECO:0000256" key="2">
    <source>
        <dbReference type="SAM" id="MobiDB-lite"/>
    </source>
</evidence>
<dbReference type="EMBL" id="CYKH01001924">
    <property type="protein sequence ID" value="CUG91428.1"/>
    <property type="molecule type" value="Genomic_DNA"/>
</dbReference>
<proteinExistence type="predicted"/>
<evidence type="ECO:0000313" key="4">
    <source>
        <dbReference type="Proteomes" id="UP000051952"/>
    </source>
</evidence>
<reference evidence="4" key="1">
    <citation type="submission" date="2015-09" db="EMBL/GenBank/DDBJ databases">
        <authorList>
            <consortium name="Pathogen Informatics"/>
        </authorList>
    </citation>
    <scope>NUCLEOTIDE SEQUENCE [LARGE SCALE GENOMIC DNA]</scope>
    <source>
        <strain evidence="4">Lake Konstanz</strain>
    </source>
</reference>
<feature type="compositionally biased region" description="Polar residues" evidence="2">
    <location>
        <begin position="79"/>
        <end position="89"/>
    </location>
</feature>
<gene>
    <name evidence="3" type="ORF">BSAL_32015</name>
</gene>
<feature type="coiled-coil region" evidence="1">
    <location>
        <begin position="233"/>
        <end position="277"/>
    </location>
</feature>
<name>A0A0S4JIR2_BODSA</name>
<evidence type="ECO:0000256" key="1">
    <source>
        <dbReference type="SAM" id="Coils"/>
    </source>
</evidence>
<feature type="coiled-coil region" evidence="1">
    <location>
        <begin position="138"/>
        <end position="198"/>
    </location>
</feature>
<evidence type="ECO:0000313" key="3">
    <source>
        <dbReference type="EMBL" id="CUG91428.1"/>
    </source>
</evidence>
<protein>
    <recommendedName>
        <fullName evidence="5">WW domain-containing protein</fullName>
    </recommendedName>
</protein>
<dbReference type="AlphaFoldDB" id="A0A0S4JIR2"/>
<feature type="compositionally biased region" description="Low complexity" evidence="2">
    <location>
        <begin position="27"/>
        <end position="38"/>
    </location>
</feature>
<evidence type="ECO:0008006" key="5">
    <source>
        <dbReference type="Google" id="ProtNLM"/>
    </source>
</evidence>
<accession>A0A0S4JIR2</accession>